<dbReference type="GO" id="GO:0016747">
    <property type="term" value="F:acyltransferase activity, transferring groups other than amino-acyl groups"/>
    <property type="evidence" value="ECO:0007669"/>
    <property type="project" value="InterPro"/>
</dbReference>
<dbReference type="InterPro" id="IPR000182">
    <property type="entry name" value="GNAT_dom"/>
</dbReference>
<evidence type="ECO:0000256" key="1">
    <source>
        <dbReference type="ARBA" id="ARBA00022679"/>
    </source>
</evidence>
<keyword evidence="1 5" id="KW-0808">Transferase</keyword>
<keyword evidence="6" id="KW-1185">Reference proteome</keyword>
<name>A0A7K1FLF3_9ACTN</name>
<dbReference type="PANTHER" id="PTHR43877:SF1">
    <property type="entry name" value="ACETYLTRANSFERASE"/>
    <property type="match status" value="1"/>
</dbReference>
<dbReference type="PANTHER" id="PTHR43877">
    <property type="entry name" value="AMINOALKYLPHOSPHONATE N-ACETYLTRANSFERASE-RELATED-RELATED"/>
    <property type="match status" value="1"/>
</dbReference>
<dbReference type="RefSeq" id="WP_154768964.1">
    <property type="nucleotide sequence ID" value="NZ_WLYK01000005.1"/>
</dbReference>
<accession>A0A7K1FLF3</accession>
<feature type="region of interest" description="Disordered" evidence="3">
    <location>
        <begin position="198"/>
        <end position="217"/>
    </location>
</feature>
<feature type="domain" description="N-acetyltransferase" evidence="4">
    <location>
        <begin position="11"/>
        <end position="178"/>
    </location>
</feature>
<comment type="caution">
    <text evidence="5">The sequence shown here is derived from an EMBL/GenBank/DDBJ whole genome shotgun (WGS) entry which is preliminary data.</text>
</comment>
<dbReference type="Proteomes" id="UP000460221">
    <property type="component" value="Unassembled WGS sequence"/>
</dbReference>
<evidence type="ECO:0000256" key="2">
    <source>
        <dbReference type="ARBA" id="ARBA00023315"/>
    </source>
</evidence>
<dbReference type="SUPFAM" id="SSF55729">
    <property type="entry name" value="Acyl-CoA N-acyltransferases (Nat)"/>
    <property type="match status" value="1"/>
</dbReference>
<dbReference type="Pfam" id="PF00583">
    <property type="entry name" value="Acetyltransf_1"/>
    <property type="match status" value="1"/>
</dbReference>
<proteinExistence type="predicted"/>
<evidence type="ECO:0000313" key="6">
    <source>
        <dbReference type="Proteomes" id="UP000460221"/>
    </source>
</evidence>
<protein>
    <submittedName>
        <fullName evidence="5">GNAT family N-acetyltransferase</fullName>
    </submittedName>
</protein>
<dbReference type="EMBL" id="WLYK01000005">
    <property type="protein sequence ID" value="MTD14972.1"/>
    <property type="molecule type" value="Genomic_DNA"/>
</dbReference>
<dbReference type="Gene3D" id="3.40.630.30">
    <property type="match status" value="1"/>
</dbReference>
<reference evidence="5 6" key="1">
    <citation type="submission" date="2019-11" db="EMBL/GenBank/DDBJ databases">
        <authorList>
            <person name="Jiang L.-Q."/>
        </authorList>
    </citation>
    <scope>NUCLEOTIDE SEQUENCE [LARGE SCALE GENOMIC DNA]</scope>
    <source>
        <strain evidence="5 6">YIM 132087</strain>
    </source>
</reference>
<dbReference type="PROSITE" id="PS51186">
    <property type="entry name" value="GNAT"/>
    <property type="match status" value="1"/>
</dbReference>
<dbReference type="AlphaFoldDB" id="A0A7K1FLF3"/>
<gene>
    <name evidence="5" type="ORF">GIS00_13585</name>
</gene>
<evidence type="ECO:0000256" key="3">
    <source>
        <dbReference type="SAM" id="MobiDB-lite"/>
    </source>
</evidence>
<keyword evidence="2" id="KW-0012">Acyltransferase</keyword>
<evidence type="ECO:0000313" key="5">
    <source>
        <dbReference type="EMBL" id="MTD14972.1"/>
    </source>
</evidence>
<dbReference type="CDD" id="cd04301">
    <property type="entry name" value="NAT_SF"/>
    <property type="match status" value="1"/>
</dbReference>
<organism evidence="5 6">
    <name type="scientific">Nakamurella alba</name>
    <dbReference type="NCBI Taxonomy" id="2665158"/>
    <lineage>
        <taxon>Bacteria</taxon>
        <taxon>Bacillati</taxon>
        <taxon>Actinomycetota</taxon>
        <taxon>Actinomycetes</taxon>
        <taxon>Nakamurellales</taxon>
        <taxon>Nakamurellaceae</taxon>
        <taxon>Nakamurella</taxon>
    </lineage>
</organism>
<sequence length="217" mass="23674">MNYRAGDIRTRTLRRIDEDQIRDLADVLVDCVEGGASVSFLLPITREKAIAFWTKVADDVHAGRRLVAVAEDPDGIVGTAQLLLDLPENQPHRADVAKVLVHRRGRRHGLATILMRILEFRAIKLGRTLLVLDTTTGGDAERLYTRMGWTPVGEIPHFALNPDGVTYKSTTVFYKDLTTDLFHEGVLREVGLLGSADPAGPALGGEAGSVDQPAGDQ</sequence>
<dbReference type="InterPro" id="IPR016181">
    <property type="entry name" value="Acyl_CoA_acyltransferase"/>
</dbReference>
<evidence type="ECO:0000259" key="4">
    <source>
        <dbReference type="PROSITE" id="PS51186"/>
    </source>
</evidence>
<dbReference type="InterPro" id="IPR050832">
    <property type="entry name" value="Bact_Acetyltransf"/>
</dbReference>